<proteinExistence type="predicted"/>
<evidence type="ECO:0000313" key="2">
    <source>
        <dbReference type="Proteomes" id="UP001231124"/>
    </source>
</evidence>
<evidence type="ECO:0008006" key="3">
    <source>
        <dbReference type="Google" id="ProtNLM"/>
    </source>
</evidence>
<dbReference type="Proteomes" id="UP001231124">
    <property type="component" value="Unassembled WGS sequence"/>
</dbReference>
<dbReference type="EMBL" id="JAUSVP010000025">
    <property type="protein sequence ID" value="MDQ0450022.1"/>
    <property type="molecule type" value="Genomic_DNA"/>
</dbReference>
<keyword evidence="2" id="KW-1185">Reference proteome</keyword>
<dbReference type="RefSeq" id="WP_307354476.1">
    <property type="nucleotide sequence ID" value="NZ_JAUSVP010000025.1"/>
</dbReference>
<sequence>MTDKASLSPRNLGARAVQDYAQWAAQEHRGTVRRILEDGARTNGEVAAELVRLRVPSASGGQWTDRAAGLLLRRLGIRREEWLERDLEAIRETVEDLWLSGIRARPQLAIALDRSGIPTRTGRPWSAASAGRLIQDLGLSWDDSNVRLRRGDTVPEVIEIPRVGEPEPIEAAVPVQVEQPAELPPQAAAPRRRALRV</sequence>
<accession>A0ABU0I5Y3</accession>
<reference evidence="1 2" key="1">
    <citation type="submission" date="2023-07" db="EMBL/GenBank/DDBJ databases">
        <title>Genomic Encyclopedia of Type Strains, Phase IV (KMG-IV): sequencing the most valuable type-strain genomes for metagenomic binning, comparative biology and taxonomic classification.</title>
        <authorList>
            <person name="Goeker M."/>
        </authorList>
    </citation>
    <scope>NUCLEOTIDE SEQUENCE [LARGE SCALE GENOMIC DNA]</scope>
    <source>
        <strain evidence="1 2">DSM 19013</strain>
    </source>
</reference>
<name>A0ABU0I5Y3_9HYPH</name>
<evidence type="ECO:0000313" key="1">
    <source>
        <dbReference type="EMBL" id="MDQ0450022.1"/>
    </source>
</evidence>
<gene>
    <name evidence="1" type="ORF">QO012_004547</name>
</gene>
<protein>
    <recommendedName>
        <fullName evidence="3">Recombinase domain-containing protein</fullName>
    </recommendedName>
</protein>
<comment type="caution">
    <text evidence="1">The sequence shown here is derived from an EMBL/GenBank/DDBJ whole genome shotgun (WGS) entry which is preliminary data.</text>
</comment>
<organism evidence="1 2">
    <name type="scientific">Methylobacterium aerolatum</name>
    <dbReference type="NCBI Taxonomy" id="418708"/>
    <lineage>
        <taxon>Bacteria</taxon>
        <taxon>Pseudomonadati</taxon>
        <taxon>Pseudomonadota</taxon>
        <taxon>Alphaproteobacteria</taxon>
        <taxon>Hyphomicrobiales</taxon>
        <taxon>Methylobacteriaceae</taxon>
        <taxon>Methylobacterium</taxon>
    </lineage>
</organism>